<organism evidence="1 2">
    <name type="scientific">Legionella maceachernii</name>
    <dbReference type="NCBI Taxonomy" id="466"/>
    <lineage>
        <taxon>Bacteria</taxon>
        <taxon>Pseudomonadati</taxon>
        <taxon>Pseudomonadota</taxon>
        <taxon>Gammaproteobacteria</taxon>
        <taxon>Legionellales</taxon>
        <taxon>Legionellaceae</taxon>
        <taxon>Legionella</taxon>
    </lineage>
</organism>
<gene>
    <name evidence="1" type="ORF">Lmac_3191</name>
</gene>
<dbReference type="Gene3D" id="3.30.70.1630">
    <property type="match status" value="1"/>
</dbReference>
<dbReference type="RefSeq" id="WP_058453858.1">
    <property type="nucleotide sequence ID" value="NZ_CAAAIB010000011.1"/>
</dbReference>
<dbReference type="GO" id="GO:0016226">
    <property type="term" value="P:iron-sulfur cluster assembly"/>
    <property type="evidence" value="ECO:0007669"/>
    <property type="project" value="TreeGrafter"/>
</dbReference>
<dbReference type="PANTHER" id="PTHR22602:SF0">
    <property type="entry name" value="TRANSFERASE CAF17, MITOCHONDRIAL-RELATED"/>
    <property type="match status" value="1"/>
</dbReference>
<protein>
    <submittedName>
        <fullName evidence="1">Glycine cleavage T protein</fullName>
    </submittedName>
</protein>
<dbReference type="InterPro" id="IPR045179">
    <property type="entry name" value="YgfZ/GcvT"/>
</dbReference>
<sequence>MNFSEYRVNGRPLSVFTSLASELNFEKNKNYLFDLSYLGSLRFIGERAAEFLQGQVSCDIRKVTDKMMQQGAICNLKGRVLALFDVIHWHGLQCILANDLLAATQFSLSKTAMLSRVKVEQTTAYQLYGFYLANPHDQLPENMTLPETRFALSGTAECCCYYLGNQCYLILMTKGQASAFAQPFINSQQIRGSLAWHQLQLRHKRVEIYPETRGLFLPHRIDLHLSGHLSFDKGCYKGQEIVARTHYRAKLKHEVALFLIETNEPLTAGKKLFLPNSNTEIGELIDYSPLADEQYLVAISILHEHPNEALIESHSKTVLLKPFASFP</sequence>
<dbReference type="InterPro" id="IPR017703">
    <property type="entry name" value="YgfZ/GCV_T_CS"/>
</dbReference>
<accession>A0A0W0VTM6</accession>
<dbReference type="PANTHER" id="PTHR22602">
    <property type="entry name" value="TRANSFERASE CAF17, MITOCHONDRIAL-RELATED"/>
    <property type="match status" value="1"/>
</dbReference>
<dbReference type="PATRIC" id="fig|466.6.peg.3415"/>
<comment type="caution">
    <text evidence="1">The sequence shown here is derived from an EMBL/GenBank/DDBJ whole genome shotgun (WGS) entry which is preliminary data.</text>
</comment>
<dbReference type="Proteomes" id="UP000054908">
    <property type="component" value="Unassembled WGS sequence"/>
</dbReference>
<keyword evidence="2" id="KW-1185">Reference proteome</keyword>
<dbReference type="NCBIfam" id="TIGR03317">
    <property type="entry name" value="ygfZ_signature"/>
    <property type="match status" value="1"/>
</dbReference>
<dbReference type="SUPFAM" id="SSF103025">
    <property type="entry name" value="Folate-binding domain"/>
    <property type="match status" value="1"/>
</dbReference>
<evidence type="ECO:0000313" key="2">
    <source>
        <dbReference type="Proteomes" id="UP000054908"/>
    </source>
</evidence>
<dbReference type="Gene3D" id="3.30.70.1400">
    <property type="entry name" value="Aminomethyltransferase beta-barrel domains"/>
    <property type="match status" value="1"/>
</dbReference>
<dbReference type="STRING" id="466.Lmac_3191"/>
<dbReference type="OrthoDB" id="9796287at2"/>
<dbReference type="AlphaFoldDB" id="A0A0W0VTM6"/>
<evidence type="ECO:0000313" key="1">
    <source>
        <dbReference type="EMBL" id="KTD23515.1"/>
    </source>
</evidence>
<proteinExistence type="predicted"/>
<name>A0A0W0VTM6_9GAMM</name>
<dbReference type="EMBL" id="LNYL01000054">
    <property type="protein sequence ID" value="KTD23515.1"/>
    <property type="molecule type" value="Genomic_DNA"/>
</dbReference>
<reference evidence="1 2" key="1">
    <citation type="submission" date="2015-11" db="EMBL/GenBank/DDBJ databases">
        <title>Genomic analysis of 38 Legionella species identifies large and diverse effector repertoires.</title>
        <authorList>
            <person name="Burstein D."/>
            <person name="Amaro F."/>
            <person name="Zusman T."/>
            <person name="Lifshitz Z."/>
            <person name="Cohen O."/>
            <person name="Gilbert J.A."/>
            <person name="Pupko T."/>
            <person name="Shuman H.A."/>
            <person name="Segal G."/>
        </authorList>
    </citation>
    <scope>NUCLEOTIDE SEQUENCE [LARGE SCALE GENOMIC DNA]</scope>
    <source>
        <strain evidence="1 2">PX-1-G2-E2</strain>
    </source>
</reference>
<dbReference type="Gene3D" id="2.40.30.160">
    <property type="match status" value="1"/>
</dbReference>